<dbReference type="InterPro" id="IPR039032">
    <property type="entry name" value="Rim-like"/>
</dbReference>
<dbReference type="GO" id="GO:0044325">
    <property type="term" value="F:transmembrane transporter binding"/>
    <property type="evidence" value="ECO:0007669"/>
    <property type="project" value="TreeGrafter"/>
</dbReference>
<evidence type="ECO:0000256" key="7">
    <source>
        <dbReference type="PROSITE-ProRule" id="PRU00091"/>
    </source>
</evidence>
<dbReference type="InterPro" id="IPR001565">
    <property type="entry name" value="Synaptotagmin"/>
</dbReference>
<dbReference type="CDD" id="cd06714">
    <property type="entry name" value="PDZ_RIM-like"/>
    <property type="match status" value="1"/>
</dbReference>
<dbReference type="PANTHER" id="PTHR12157">
    <property type="entry name" value="REGULATING SYNAPTIC MEMBRANE EXOCYTOSIS PROTEIN"/>
    <property type="match status" value="1"/>
</dbReference>
<dbReference type="GO" id="GO:0008270">
    <property type="term" value="F:zinc ion binding"/>
    <property type="evidence" value="ECO:0007669"/>
    <property type="project" value="UniProtKB-KW"/>
</dbReference>
<feature type="compositionally biased region" description="Polar residues" evidence="9">
    <location>
        <begin position="567"/>
        <end position="577"/>
    </location>
</feature>
<feature type="region of interest" description="Disordered" evidence="9">
    <location>
        <begin position="156"/>
        <end position="627"/>
    </location>
</feature>
<dbReference type="GO" id="GO:0048791">
    <property type="term" value="P:calcium ion-regulated exocytosis of neurotransmitter"/>
    <property type="evidence" value="ECO:0007669"/>
    <property type="project" value="TreeGrafter"/>
</dbReference>
<dbReference type="PROSITE" id="PS50106">
    <property type="entry name" value="PDZ"/>
    <property type="match status" value="1"/>
</dbReference>
<accession>A0A085N8C3</accession>
<evidence type="ECO:0000259" key="11">
    <source>
        <dbReference type="PROSITE" id="PS50106"/>
    </source>
</evidence>
<keyword evidence="2" id="KW-0677">Repeat</keyword>
<dbReference type="InterPro" id="IPR036034">
    <property type="entry name" value="PDZ_sf"/>
</dbReference>
<dbReference type="SUPFAM" id="SSF50156">
    <property type="entry name" value="PDZ domain-like"/>
    <property type="match status" value="1"/>
</dbReference>
<feature type="coiled-coil region" evidence="8">
    <location>
        <begin position="19"/>
        <end position="57"/>
    </location>
</feature>
<feature type="domain" description="FYVE-type" evidence="12">
    <location>
        <begin position="64"/>
        <end position="143"/>
    </location>
</feature>
<feature type="domain" description="C2" evidence="10">
    <location>
        <begin position="1381"/>
        <end position="1516"/>
    </location>
</feature>
<dbReference type="InterPro" id="IPR000008">
    <property type="entry name" value="C2_dom"/>
</dbReference>
<feature type="compositionally biased region" description="Basic and acidic residues" evidence="9">
    <location>
        <begin position="377"/>
        <end position="393"/>
    </location>
</feature>
<dbReference type="GO" id="GO:0048788">
    <property type="term" value="C:cytoskeleton of presynaptic active zone"/>
    <property type="evidence" value="ECO:0007669"/>
    <property type="project" value="TreeGrafter"/>
</dbReference>
<dbReference type="InterPro" id="IPR010911">
    <property type="entry name" value="Rab_BD"/>
</dbReference>
<feature type="domain" description="RabBD" evidence="13">
    <location>
        <begin position="5"/>
        <end position="155"/>
    </location>
</feature>
<evidence type="ECO:0000256" key="1">
    <source>
        <dbReference type="ARBA" id="ARBA00022723"/>
    </source>
</evidence>
<dbReference type="SUPFAM" id="SSF57903">
    <property type="entry name" value="FYVE/PHD zinc finger"/>
    <property type="match status" value="1"/>
</dbReference>
<gene>
    <name evidence="14" type="ORF">M514_11153</name>
</gene>
<dbReference type="Gene3D" id="3.30.40.10">
    <property type="entry name" value="Zinc/RING finger domain, C3HC4 (zinc finger)"/>
    <property type="match status" value="1"/>
</dbReference>
<comment type="subcellular location">
    <subcellularLocation>
        <location evidence="6">Synapse</location>
    </subcellularLocation>
</comment>
<dbReference type="SUPFAM" id="SSF49562">
    <property type="entry name" value="C2 domain (Calcium/lipid-binding domain, CaLB)"/>
    <property type="match status" value="2"/>
</dbReference>
<dbReference type="InterPro" id="IPR013083">
    <property type="entry name" value="Znf_RING/FYVE/PHD"/>
</dbReference>
<feature type="compositionally biased region" description="Basic and acidic residues" evidence="9">
    <location>
        <begin position="287"/>
        <end position="296"/>
    </location>
</feature>
<dbReference type="EMBL" id="KL367533">
    <property type="protein sequence ID" value="KFD65719.1"/>
    <property type="molecule type" value="Genomic_DNA"/>
</dbReference>
<dbReference type="GO" id="GO:0042734">
    <property type="term" value="C:presynaptic membrane"/>
    <property type="evidence" value="ECO:0007669"/>
    <property type="project" value="TreeGrafter"/>
</dbReference>
<dbReference type="GO" id="GO:0031267">
    <property type="term" value="F:small GTPase binding"/>
    <property type="evidence" value="ECO:0007669"/>
    <property type="project" value="InterPro"/>
</dbReference>
<evidence type="ECO:0000256" key="4">
    <source>
        <dbReference type="ARBA" id="ARBA00022833"/>
    </source>
</evidence>
<evidence type="ECO:0000256" key="6">
    <source>
        <dbReference type="ARBA" id="ARBA00034103"/>
    </source>
</evidence>
<dbReference type="PRINTS" id="PR00399">
    <property type="entry name" value="SYNAPTOTAGMN"/>
</dbReference>
<keyword evidence="8" id="KW-0175">Coiled coil</keyword>
<dbReference type="GO" id="GO:0006886">
    <property type="term" value="P:intracellular protein transport"/>
    <property type="evidence" value="ECO:0007669"/>
    <property type="project" value="InterPro"/>
</dbReference>
<dbReference type="InterPro" id="IPR017455">
    <property type="entry name" value="Znf_FYVE-rel"/>
</dbReference>
<feature type="compositionally biased region" description="Polar residues" evidence="9">
    <location>
        <begin position="1130"/>
        <end position="1145"/>
    </location>
</feature>
<feature type="compositionally biased region" description="Polar residues" evidence="9">
    <location>
        <begin position="1256"/>
        <end position="1266"/>
    </location>
</feature>
<feature type="compositionally biased region" description="Low complexity" evidence="9">
    <location>
        <begin position="447"/>
        <end position="478"/>
    </location>
</feature>
<sequence>MTDVMPDLSHLTEEERQIIERVLQRQKVEESQEQELKQKYEKQLRDIEKQIEERMEVARKLVGTMDDAICQICQKTKFADGIGHKCYYCQLRSCARCGGRLQIKVKADQVKPGNLAIKDKSPTGSATQQKTIWSCSLCQQRQQILAKTGKWFYSGDKDRASSEEPPLLPADSSAATAGLDRPVTPVQKGQEGGPKSDQRQQDAKKDGIKDQVRLQEEEKRTAASPVVISEPKVPSPGDARQDLSASPTSSDRSTSKGTNALQRRQSLQDRRYAMINEQSDRSTPIDQVREQRRDSGAKLATRKTSKEKRGSIAPDTVSLVSQNATVHQKAHIGKVKSEPTKQPTAPLQPTAVARAKSEDSDRPVQQQRVAVQTQALEKTHTDDRSPSRLESVHQKAPRLQEPSEEIATWETEKAQQRQMHTITEPQAKDDRLPKPYEQAEYHTGQPSTAQTVSSSRRQSQQLLAPKESTQSFKQTSSTKQHKIMKQQEVSLYEADAKELEVTQRRRHRSPSAAGSSESGVDQLQYPALARGRPEKYREDRSDQIRSPKEMPGEYRAAETSKLPFTTDRVQQPSSHYGQATRRRSRPLIVNSAKEGSLSSSEEDLPSTSECQSYDDMESESFSDRGELGRSLRSVVEPNAHISSGRQLPLQWQSSPDGTYIYRRVVLHRHAGTSLGLKVVGGRSTPTGRLGAFITKVKRDSVADITGRLVPGDEVLEWNGQSLQNASFDEVCNAINQSKFSNRIDLVVARSVVQPSLAQNEYPFSLPGFAPELQTAVMAGSSISLPTIASTIAGGTIGGQTPIVMITAPLSEVLQLKQQQQLSTPSVSPGRSKGQIFGQISISILYIPEARQLMVNLLEAIDLPPRADGTARNPYVKMFLLPDRSEKSRRQSKTMAETCHPVWHQTMLYRDVSEMDIEQKIIEITVWDYDQYSSNDFLGEVLVDLSSVELDGTTAWYTLIDMDEETSLRKKLRQARAHYAASSYSTTGSLTTYCSQEDIRPEANITDAATKPAMFATQGRRRRYEANYGGRLMHHIRSGYRSDSGLAMQPAAGRLYYEQPPQARGYDSEELEERGFEPEARRLSGYYSDYGEHQRSSQAYQRQQQRSGWRQWQASETMERRAMIPLELRPSSPTEESGNETSSPSHPNLRHLPRPPSKPIVERTEKMSTLNTDRSHPLNRDMDLRYTSGKTAAAEQRGRLRSRANFISGEYLSDESETSASLPSAHCEQPADQSQKFRDDRLKGEGSPEEEALSAQLDAQENTSAHSRSIADEQYNQAEGSEAAFFESSMEGGAYKSAPSNSMDSVTTAEKRKKSLMNRLIPGRSNASQTINGMRIANKNESASEDRTRLVPKVQEQGSIGEFVEGLGPGQVVGRQAIASPCLGEILLTICDRNGNLEVKVVRAKHLARRPGSKFYPCKPTAPLSIRQFDLSFTAPYVKVYLCNEKSVVAKAKTGLAARTPEPRFDQLLIFTESYQNRLLQVTVVGDYGRMERKSLIGVAMIKLGNLDLSKPVEGWYKLYQNG</sequence>
<feature type="region of interest" description="Disordered" evidence="9">
    <location>
        <begin position="1214"/>
        <end position="1267"/>
    </location>
</feature>
<organism evidence="14">
    <name type="scientific">Trichuris suis</name>
    <name type="common">pig whipworm</name>
    <dbReference type="NCBI Taxonomy" id="68888"/>
    <lineage>
        <taxon>Eukaryota</taxon>
        <taxon>Metazoa</taxon>
        <taxon>Ecdysozoa</taxon>
        <taxon>Nematoda</taxon>
        <taxon>Enoplea</taxon>
        <taxon>Dorylaimia</taxon>
        <taxon>Trichinellida</taxon>
        <taxon>Trichuridae</taxon>
        <taxon>Trichuris</taxon>
    </lineage>
</organism>
<dbReference type="InterPro" id="IPR011011">
    <property type="entry name" value="Znf_FYVE_PHD"/>
</dbReference>
<feature type="compositionally biased region" description="Low complexity" evidence="9">
    <location>
        <begin position="364"/>
        <end position="375"/>
    </location>
</feature>
<feature type="compositionally biased region" description="Basic and acidic residues" evidence="9">
    <location>
        <begin position="194"/>
        <end position="221"/>
    </location>
</feature>
<feature type="region of interest" description="Disordered" evidence="9">
    <location>
        <begin position="1292"/>
        <end position="1311"/>
    </location>
</feature>
<feature type="compositionally biased region" description="Basic and acidic residues" evidence="9">
    <location>
        <begin position="1172"/>
        <end position="1183"/>
    </location>
</feature>
<keyword evidence="4" id="KW-0862">Zinc</keyword>
<dbReference type="GO" id="GO:0048167">
    <property type="term" value="P:regulation of synaptic plasticity"/>
    <property type="evidence" value="ECO:0007669"/>
    <property type="project" value="TreeGrafter"/>
</dbReference>
<evidence type="ECO:0008006" key="15">
    <source>
        <dbReference type="Google" id="ProtNLM"/>
    </source>
</evidence>
<feature type="compositionally biased region" description="Basic and acidic residues" evidence="9">
    <location>
        <begin position="1234"/>
        <end position="1245"/>
    </location>
</feature>
<protein>
    <recommendedName>
        <fullName evidence="15">C2 domain protein</fullName>
    </recommendedName>
</protein>
<dbReference type="InterPro" id="IPR054386">
    <property type="entry name" value="RIM_Znf"/>
</dbReference>
<dbReference type="SMART" id="SM00239">
    <property type="entry name" value="C2"/>
    <property type="match status" value="2"/>
</dbReference>
<dbReference type="Pfam" id="PF00595">
    <property type="entry name" value="PDZ"/>
    <property type="match status" value="1"/>
</dbReference>
<dbReference type="SMART" id="SM00228">
    <property type="entry name" value="PDZ"/>
    <property type="match status" value="1"/>
</dbReference>
<feature type="compositionally biased region" description="Basic and acidic residues" evidence="9">
    <location>
        <begin position="531"/>
        <end position="558"/>
    </location>
</feature>
<dbReference type="Proteomes" id="UP000030758">
    <property type="component" value="Unassembled WGS sequence"/>
</dbReference>
<evidence type="ECO:0000256" key="2">
    <source>
        <dbReference type="ARBA" id="ARBA00022737"/>
    </source>
</evidence>
<dbReference type="GO" id="GO:0050806">
    <property type="term" value="P:positive regulation of synaptic transmission"/>
    <property type="evidence" value="ECO:0007669"/>
    <property type="project" value="TreeGrafter"/>
</dbReference>
<evidence type="ECO:0000256" key="9">
    <source>
        <dbReference type="SAM" id="MobiDB-lite"/>
    </source>
</evidence>
<dbReference type="PANTHER" id="PTHR12157:SF21">
    <property type="entry name" value="RAB3 INTERACTING MOLECULE, ISOFORM F"/>
    <property type="match status" value="1"/>
</dbReference>
<feature type="compositionally biased region" description="Polar residues" evidence="9">
    <location>
        <begin position="512"/>
        <end position="521"/>
    </location>
</feature>
<feature type="compositionally biased region" description="Polar residues" evidence="9">
    <location>
        <begin position="1297"/>
        <end position="1307"/>
    </location>
</feature>
<evidence type="ECO:0000259" key="12">
    <source>
        <dbReference type="PROSITE" id="PS50178"/>
    </source>
</evidence>
<name>A0A085N8C3_9BILA</name>
<evidence type="ECO:0000256" key="5">
    <source>
        <dbReference type="ARBA" id="ARBA00023018"/>
    </source>
</evidence>
<dbReference type="CDD" id="cd04031">
    <property type="entry name" value="C2A_RIM1alpha"/>
    <property type="match status" value="1"/>
</dbReference>
<evidence type="ECO:0000313" key="14">
    <source>
        <dbReference type="EMBL" id="KFD65719.1"/>
    </source>
</evidence>
<dbReference type="PROSITE" id="PS50004">
    <property type="entry name" value="C2"/>
    <property type="match status" value="2"/>
</dbReference>
<keyword evidence="5" id="KW-0770">Synapse</keyword>
<dbReference type="PROSITE" id="PS50178">
    <property type="entry name" value="ZF_FYVE"/>
    <property type="match status" value="1"/>
</dbReference>
<keyword evidence="1" id="KW-0479">Metal-binding</keyword>
<proteinExistence type="predicted"/>
<feature type="domain" description="PDZ" evidence="11">
    <location>
        <begin position="663"/>
        <end position="737"/>
    </location>
</feature>
<dbReference type="PROSITE" id="PS50916">
    <property type="entry name" value="RABBD"/>
    <property type="match status" value="1"/>
</dbReference>
<dbReference type="Gene3D" id="2.60.40.150">
    <property type="entry name" value="C2 domain"/>
    <property type="match status" value="2"/>
</dbReference>
<evidence type="ECO:0000256" key="3">
    <source>
        <dbReference type="ARBA" id="ARBA00022771"/>
    </source>
</evidence>
<dbReference type="Pfam" id="PF22601">
    <property type="entry name" value="RIM2a_ZnF"/>
    <property type="match status" value="1"/>
</dbReference>
<evidence type="ECO:0000259" key="13">
    <source>
        <dbReference type="PROSITE" id="PS50916"/>
    </source>
</evidence>
<feature type="compositionally biased region" description="Basic and acidic residues" evidence="9">
    <location>
        <begin position="426"/>
        <end position="440"/>
    </location>
</feature>
<feature type="region of interest" description="Disordered" evidence="9">
    <location>
        <begin position="1092"/>
        <end position="1196"/>
    </location>
</feature>
<feature type="domain" description="C2" evidence="10">
    <location>
        <begin position="835"/>
        <end position="956"/>
    </location>
</feature>
<dbReference type="GO" id="GO:0042391">
    <property type="term" value="P:regulation of membrane potential"/>
    <property type="evidence" value="ECO:0007669"/>
    <property type="project" value="TreeGrafter"/>
</dbReference>
<feature type="compositionally biased region" description="Polar residues" evidence="9">
    <location>
        <begin position="256"/>
        <end position="265"/>
    </location>
</feature>
<dbReference type="Gene3D" id="2.30.42.10">
    <property type="match status" value="1"/>
</dbReference>
<evidence type="ECO:0000259" key="10">
    <source>
        <dbReference type="PROSITE" id="PS50004"/>
    </source>
</evidence>
<feature type="compositionally biased region" description="Basic and acidic residues" evidence="9">
    <location>
        <begin position="494"/>
        <end position="503"/>
    </location>
</feature>
<dbReference type="FunFam" id="3.30.40.10:FF:000780">
    <property type="entry name" value="Rab-3-interacting molecule unc-10"/>
    <property type="match status" value="1"/>
</dbReference>
<dbReference type="InterPro" id="IPR001478">
    <property type="entry name" value="PDZ"/>
</dbReference>
<dbReference type="InterPro" id="IPR035892">
    <property type="entry name" value="C2_domain_sf"/>
</dbReference>
<keyword evidence="3 7" id="KW-0863">Zinc-finger</keyword>
<reference evidence="14" key="1">
    <citation type="journal article" date="2014" name="Nat. Genet.">
        <title>Genome and transcriptome of the porcine whipworm Trichuris suis.</title>
        <authorList>
            <person name="Jex A.R."/>
            <person name="Nejsum P."/>
            <person name="Schwarz E.M."/>
            <person name="Hu L."/>
            <person name="Young N.D."/>
            <person name="Hall R.S."/>
            <person name="Korhonen P.K."/>
            <person name="Liao S."/>
            <person name="Thamsborg S."/>
            <person name="Xia J."/>
            <person name="Xu P."/>
            <person name="Wang S."/>
            <person name="Scheerlinck J.P."/>
            <person name="Hofmann A."/>
            <person name="Sternberg P.W."/>
            <person name="Wang J."/>
            <person name="Gasser R.B."/>
        </authorList>
    </citation>
    <scope>NUCLEOTIDE SEQUENCE [LARGE SCALE GENOMIC DNA]</scope>
    <source>
        <strain evidence="14">DCEP-RM93F</strain>
    </source>
</reference>
<dbReference type="Pfam" id="PF00168">
    <property type="entry name" value="C2"/>
    <property type="match status" value="2"/>
</dbReference>
<evidence type="ECO:0000256" key="8">
    <source>
        <dbReference type="SAM" id="Coils"/>
    </source>
</evidence>
<feature type="compositionally biased region" description="Low complexity" evidence="9">
    <location>
        <begin position="1095"/>
        <end position="1112"/>
    </location>
</feature>